<name>X0RUI7_9ZZZZ</name>
<protein>
    <submittedName>
        <fullName evidence="1">Uncharacterized protein</fullName>
    </submittedName>
</protein>
<sequence>FDCDLMPEGLQIDRQILVDFISTEHRSYANFPATMKDEDGDIEASFDLPELAEKYGKSGLKIGITVHLADNAKGTKKSKTRKAL</sequence>
<comment type="caution">
    <text evidence="1">The sequence shown here is derived from an EMBL/GenBank/DDBJ whole genome shotgun (WGS) entry which is preliminary data.</text>
</comment>
<accession>X0RUI7</accession>
<evidence type="ECO:0000313" key="1">
    <source>
        <dbReference type="EMBL" id="GAF72479.1"/>
    </source>
</evidence>
<reference evidence="1" key="1">
    <citation type="journal article" date="2014" name="Front. Microbiol.">
        <title>High frequency of phylogenetically diverse reductive dehalogenase-homologous genes in deep subseafloor sedimentary metagenomes.</title>
        <authorList>
            <person name="Kawai M."/>
            <person name="Futagami T."/>
            <person name="Toyoda A."/>
            <person name="Takaki Y."/>
            <person name="Nishi S."/>
            <person name="Hori S."/>
            <person name="Arai W."/>
            <person name="Tsubouchi T."/>
            <person name="Morono Y."/>
            <person name="Uchiyama I."/>
            <person name="Ito T."/>
            <person name="Fujiyama A."/>
            <person name="Inagaki F."/>
            <person name="Takami H."/>
        </authorList>
    </citation>
    <scope>NUCLEOTIDE SEQUENCE</scope>
    <source>
        <strain evidence="1">Expedition CK06-06</strain>
    </source>
</reference>
<dbReference type="EMBL" id="BARS01009284">
    <property type="protein sequence ID" value="GAF72479.1"/>
    <property type="molecule type" value="Genomic_DNA"/>
</dbReference>
<gene>
    <name evidence="1" type="ORF">S01H1_17492</name>
</gene>
<feature type="non-terminal residue" evidence="1">
    <location>
        <position position="1"/>
    </location>
</feature>
<organism evidence="1">
    <name type="scientific">marine sediment metagenome</name>
    <dbReference type="NCBI Taxonomy" id="412755"/>
    <lineage>
        <taxon>unclassified sequences</taxon>
        <taxon>metagenomes</taxon>
        <taxon>ecological metagenomes</taxon>
    </lineage>
</organism>
<proteinExistence type="predicted"/>
<dbReference type="AlphaFoldDB" id="X0RUI7"/>